<evidence type="ECO:0000313" key="2">
    <source>
        <dbReference type="Proteomes" id="UP000252985"/>
    </source>
</evidence>
<accession>A0A345EBM1</accession>
<dbReference type="GeneID" id="37286663"/>
<name>A0A345EBM1_9EURY</name>
<gene>
    <name evidence="1" type="ORF">DU484_06755</name>
</gene>
<sequence>MPTAGDDDGAERLAAHAAGNKRAWQATLDDVDELAAGRATDGWEVVTVVAGQTAPRPRETGGTDRYGLVHVVSKSDADSFATAYERGEYPRYDVYRATTDTRLFLVTECLDPGSRTAILVAGSVRRDDARALARTAARTGRMYTHVRTLDGTHLGSFEHATPEKFFPVTDRGSQSSGEDCR</sequence>
<dbReference type="RefSeq" id="WP_114605467.1">
    <property type="nucleotide sequence ID" value="NZ_CP031148.1"/>
</dbReference>
<protein>
    <submittedName>
        <fullName evidence="1">Uncharacterized protein</fullName>
    </submittedName>
</protein>
<reference evidence="1 2" key="1">
    <citation type="submission" date="2018-07" db="EMBL/GenBank/DDBJ databases">
        <title>Genome sequences of Haloplanus sp. CBA1112.</title>
        <authorList>
            <person name="Kim Y.B."/>
            <person name="Roh S.W."/>
        </authorList>
    </citation>
    <scope>NUCLEOTIDE SEQUENCE [LARGE SCALE GENOMIC DNA]</scope>
    <source>
        <strain evidence="1 2">CBA1112</strain>
    </source>
</reference>
<proteinExistence type="predicted"/>
<dbReference type="AlphaFoldDB" id="A0A345EBM1"/>
<dbReference type="KEGG" id="haq:DU484_06755"/>
<dbReference type="InterPro" id="IPR055951">
    <property type="entry name" value="DUF7529"/>
</dbReference>
<dbReference type="Proteomes" id="UP000252985">
    <property type="component" value="Chromosome"/>
</dbReference>
<evidence type="ECO:0000313" key="1">
    <source>
        <dbReference type="EMBL" id="AXG09593.1"/>
    </source>
</evidence>
<organism evidence="1 2">
    <name type="scientific">Haloplanus rubicundus</name>
    <dbReference type="NCBI Taxonomy" id="1547898"/>
    <lineage>
        <taxon>Archaea</taxon>
        <taxon>Methanobacteriati</taxon>
        <taxon>Methanobacteriota</taxon>
        <taxon>Stenosarchaea group</taxon>
        <taxon>Halobacteria</taxon>
        <taxon>Halobacteriales</taxon>
        <taxon>Haloferacaceae</taxon>
        <taxon>Haloplanus</taxon>
    </lineage>
</organism>
<dbReference type="EMBL" id="CP031148">
    <property type="protein sequence ID" value="AXG09593.1"/>
    <property type="molecule type" value="Genomic_DNA"/>
</dbReference>
<dbReference type="Pfam" id="PF24373">
    <property type="entry name" value="DUF7529"/>
    <property type="match status" value="1"/>
</dbReference>